<reference evidence="8 9" key="1">
    <citation type="submission" date="2024-09" db="EMBL/GenBank/DDBJ databases">
        <title>Chromosome-scale assembly of Riccia fluitans.</title>
        <authorList>
            <person name="Paukszto L."/>
            <person name="Sawicki J."/>
            <person name="Karawczyk K."/>
            <person name="Piernik-Szablinska J."/>
            <person name="Szczecinska M."/>
            <person name="Mazdziarz M."/>
        </authorList>
    </citation>
    <scope>NUCLEOTIDE SEQUENCE [LARGE SCALE GENOMIC DNA]</scope>
    <source>
        <strain evidence="8">Rf_01</strain>
        <tissue evidence="8">Aerial parts of the thallus</tissue>
    </source>
</reference>
<feature type="region of interest" description="Disordered" evidence="6">
    <location>
        <begin position="333"/>
        <end position="386"/>
    </location>
</feature>
<dbReference type="InterPro" id="IPR022712">
    <property type="entry name" value="Beta_Casp"/>
</dbReference>
<dbReference type="SUPFAM" id="SSF56281">
    <property type="entry name" value="Metallo-hydrolase/oxidoreductase"/>
    <property type="match status" value="1"/>
</dbReference>
<proteinExistence type="inferred from homology"/>
<evidence type="ECO:0000313" key="9">
    <source>
        <dbReference type="Proteomes" id="UP001605036"/>
    </source>
</evidence>
<dbReference type="EMBL" id="JBHFFA010000001">
    <property type="protein sequence ID" value="KAL2651380.1"/>
    <property type="molecule type" value="Genomic_DNA"/>
</dbReference>
<sequence>MIIQQVSPDWVAGADFEVTCKGMLGLSMLVQWGLKGISAFNLDLVFCQIIEELIRASYFYVRSGIGFAVVTSGRPSGALQWPPSSHEADMCGRRGNWRLVNFDQLLARYIKYLKGTVVAGDHLQPLPPASKRPKVGIHRSSRHGSCSHSGGDIMENMKLPYPLDSEPWYKTPSLHLLDVSLLDAVIISNPLVMLGLPFLVCNPGFTAKIYATDATAKMGQLLMEELSLKSSYTIQTLENIGIVCTDDIRSCMARIHGLRYGEEASVNGRLKIKPSSSGFGIGSCNWVIRGAYRSLAYISQSTFSANHAMRLDLPSLAASEVLLFSTYEATGSLQEETPEARKGSGVALPISKTPEPKAVQTSSTESHQGTEGSTPLKQPTQVHSASPAFSLSPANVVTTAGNSLSTQKPLSSLHMLTSSEKSVKVACDEQELPSGTTVDDKIKELCRAAVEAVSAGGSVLFPISMYGSFLEILEEISIQLRSAGIEVPILYISPVAEKVLAYVNTVPEWVCAARQEKLYAGESLFGFVDAVQEKRVQHYPALHSPDLLRCWQEPCVVFASHWSLRMGPAVQLLHRWRNNPLCLLVLTEPNIDAKVLLEPFEPFRIQVLLHPILLNIRSSEVASMIQTLKPQLALVPQSLKNLQFPQRKATVPVGGVSSYQLWEPYKIPRFRVSFEVDMTADLALQLQLKQVRRGKVAAARLSADLHLKDGRWTLEMPSPPSYRGGSVRCLPRRQIRWGKGR</sequence>
<organism evidence="8 9">
    <name type="scientific">Riccia fluitans</name>
    <dbReference type="NCBI Taxonomy" id="41844"/>
    <lineage>
        <taxon>Eukaryota</taxon>
        <taxon>Viridiplantae</taxon>
        <taxon>Streptophyta</taxon>
        <taxon>Embryophyta</taxon>
        <taxon>Marchantiophyta</taxon>
        <taxon>Marchantiopsida</taxon>
        <taxon>Marchantiidae</taxon>
        <taxon>Marchantiales</taxon>
        <taxon>Ricciaceae</taxon>
        <taxon>Riccia</taxon>
    </lineage>
</organism>
<keyword evidence="9" id="KW-1185">Reference proteome</keyword>
<evidence type="ECO:0000313" key="8">
    <source>
        <dbReference type="EMBL" id="KAL2651380.1"/>
    </source>
</evidence>
<name>A0ABD1ZKA9_9MARC</name>
<dbReference type="SMART" id="SM01027">
    <property type="entry name" value="Beta-Casp"/>
    <property type="match status" value="1"/>
</dbReference>
<dbReference type="GO" id="GO:0005737">
    <property type="term" value="C:cytoplasm"/>
    <property type="evidence" value="ECO:0007669"/>
    <property type="project" value="UniProtKB-SubCell"/>
</dbReference>
<comment type="caution">
    <text evidence="8">The sequence shown here is derived from an EMBL/GenBank/DDBJ whole genome shotgun (WGS) entry which is preliminary data.</text>
</comment>
<dbReference type="PANTHER" id="PTHR46094:SF1">
    <property type="entry name" value="INTEGRATOR COMPLEX SUBUNIT 9"/>
    <property type="match status" value="1"/>
</dbReference>
<evidence type="ECO:0000256" key="1">
    <source>
        <dbReference type="ARBA" id="ARBA00004123"/>
    </source>
</evidence>
<dbReference type="InterPro" id="IPR001279">
    <property type="entry name" value="Metallo-B-lactamas"/>
</dbReference>
<evidence type="ECO:0000256" key="5">
    <source>
        <dbReference type="ARBA" id="ARBA00023242"/>
    </source>
</evidence>
<evidence type="ECO:0000256" key="6">
    <source>
        <dbReference type="SAM" id="MobiDB-lite"/>
    </source>
</evidence>
<dbReference type="PANTHER" id="PTHR46094">
    <property type="entry name" value="INTEGRATOR COMPLEX SUBUNIT 9"/>
    <property type="match status" value="1"/>
</dbReference>
<dbReference type="InterPro" id="IPR036866">
    <property type="entry name" value="RibonucZ/Hydroxyglut_hydro"/>
</dbReference>
<comment type="similarity">
    <text evidence="3">Belongs to the metallo-beta-lactamase superfamily. RNA-metabolizing metallo-beta-lactamase-like family. INTS9 subfamily.</text>
</comment>
<evidence type="ECO:0000256" key="3">
    <source>
        <dbReference type="ARBA" id="ARBA00006861"/>
    </source>
</evidence>
<dbReference type="Gene3D" id="3.40.50.10890">
    <property type="match status" value="1"/>
</dbReference>
<keyword evidence="4" id="KW-0963">Cytoplasm</keyword>
<dbReference type="Proteomes" id="UP001605036">
    <property type="component" value="Unassembled WGS sequence"/>
</dbReference>
<evidence type="ECO:0000256" key="2">
    <source>
        <dbReference type="ARBA" id="ARBA00004496"/>
    </source>
</evidence>
<protein>
    <recommendedName>
        <fullName evidence="7">Beta-Casp domain-containing protein</fullName>
    </recommendedName>
</protein>
<accession>A0ABD1ZKA9</accession>
<feature type="compositionally biased region" description="Polar residues" evidence="6">
    <location>
        <begin position="359"/>
        <end position="386"/>
    </location>
</feature>
<comment type="subcellular location">
    <subcellularLocation>
        <location evidence="2">Cytoplasm</location>
    </subcellularLocation>
    <subcellularLocation>
        <location evidence="1">Nucleus</location>
    </subcellularLocation>
</comment>
<feature type="domain" description="Beta-Casp" evidence="7">
    <location>
        <begin position="469"/>
        <end position="595"/>
    </location>
</feature>
<dbReference type="InterPro" id="IPR027074">
    <property type="entry name" value="Integrator_9su"/>
</dbReference>
<evidence type="ECO:0000256" key="4">
    <source>
        <dbReference type="ARBA" id="ARBA00022490"/>
    </source>
</evidence>
<dbReference type="AlphaFoldDB" id="A0ABD1ZKA9"/>
<evidence type="ECO:0000259" key="7">
    <source>
        <dbReference type="SMART" id="SM01027"/>
    </source>
</evidence>
<keyword evidence="5" id="KW-0539">Nucleus</keyword>
<dbReference type="Pfam" id="PF10996">
    <property type="entry name" value="Beta-Casp"/>
    <property type="match status" value="1"/>
</dbReference>
<gene>
    <name evidence="8" type="ORF">R1flu_019508</name>
</gene>
<dbReference type="Gene3D" id="3.60.15.10">
    <property type="entry name" value="Ribonuclease Z/Hydroxyacylglutathione hydrolase-like"/>
    <property type="match status" value="1"/>
</dbReference>
<dbReference type="GO" id="GO:0005634">
    <property type="term" value="C:nucleus"/>
    <property type="evidence" value="ECO:0007669"/>
    <property type="project" value="UniProtKB-SubCell"/>
</dbReference>
<dbReference type="Pfam" id="PF16661">
    <property type="entry name" value="Lactamase_B_6"/>
    <property type="match status" value="1"/>
</dbReference>